<feature type="compositionally biased region" description="Polar residues" evidence="10">
    <location>
        <begin position="288"/>
        <end position="300"/>
    </location>
</feature>
<accession>A0A1V4ITP6</accession>
<evidence type="ECO:0000313" key="14">
    <source>
        <dbReference type="EMBL" id="OPJ63279.1"/>
    </source>
</evidence>
<protein>
    <recommendedName>
        <fullName evidence="9">Flagellar M-ring protein</fullName>
    </recommendedName>
</protein>
<feature type="domain" description="Flagellar M-ring C-terminal" evidence="13">
    <location>
        <begin position="259"/>
        <end position="404"/>
    </location>
</feature>
<feature type="region of interest" description="Disordered" evidence="10">
    <location>
        <begin position="288"/>
        <end position="353"/>
    </location>
</feature>
<evidence type="ECO:0000259" key="13">
    <source>
        <dbReference type="Pfam" id="PF08345"/>
    </source>
</evidence>
<feature type="transmembrane region" description="Helical" evidence="11">
    <location>
        <begin position="435"/>
        <end position="454"/>
    </location>
</feature>
<evidence type="ECO:0000256" key="3">
    <source>
        <dbReference type="ARBA" id="ARBA00007971"/>
    </source>
</evidence>
<dbReference type="STRING" id="1450648.CLORY_13620"/>
<evidence type="ECO:0000256" key="9">
    <source>
        <dbReference type="PIRNR" id="PIRNR004862"/>
    </source>
</evidence>
<keyword evidence="6 11" id="KW-1133">Transmembrane helix</keyword>
<dbReference type="InterPro" id="IPR045851">
    <property type="entry name" value="AMP-bd_C_sf"/>
</dbReference>
<keyword evidence="14" id="KW-0282">Flagellum</keyword>
<comment type="subcellular location">
    <subcellularLocation>
        <location evidence="1 9">Bacterial flagellum basal body</location>
    </subcellularLocation>
    <subcellularLocation>
        <location evidence="2">Cell membrane</location>
        <topology evidence="2">Multi-pass membrane protein</topology>
    </subcellularLocation>
</comment>
<keyword evidence="7 11" id="KW-0472">Membrane</keyword>
<gene>
    <name evidence="14" type="primary">fliF</name>
    <name evidence="14" type="ORF">CLORY_13620</name>
</gene>
<evidence type="ECO:0000256" key="6">
    <source>
        <dbReference type="ARBA" id="ARBA00022989"/>
    </source>
</evidence>
<dbReference type="Pfam" id="PF08345">
    <property type="entry name" value="YscJ_FliF_C"/>
    <property type="match status" value="1"/>
</dbReference>
<dbReference type="AlphaFoldDB" id="A0A1V4ITP6"/>
<evidence type="ECO:0000256" key="5">
    <source>
        <dbReference type="ARBA" id="ARBA00022692"/>
    </source>
</evidence>
<dbReference type="GO" id="GO:0009431">
    <property type="term" value="C:bacterial-type flagellum basal body, MS ring"/>
    <property type="evidence" value="ECO:0007669"/>
    <property type="project" value="InterPro"/>
</dbReference>
<keyword evidence="14" id="KW-0966">Cell projection</keyword>
<evidence type="ECO:0000313" key="15">
    <source>
        <dbReference type="Proteomes" id="UP000190080"/>
    </source>
</evidence>
<feature type="transmembrane region" description="Helical" evidence="11">
    <location>
        <begin position="20"/>
        <end position="43"/>
    </location>
</feature>
<dbReference type="GO" id="GO:0071973">
    <property type="term" value="P:bacterial-type flagellum-dependent cell motility"/>
    <property type="evidence" value="ECO:0007669"/>
    <property type="project" value="InterPro"/>
</dbReference>
<feature type="region of interest" description="Disordered" evidence="10">
    <location>
        <begin position="219"/>
        <end position="247"/>
    </location>
</feature>
<dbReference type="OrthoDB" id="9807026at2"/>
<dbReference type="PANTHER" id="PTHR30046:SF0">
    <property type="entry name" value="FLAGELLAR M-RING PROTEIN"/>
    <property type="match status" value="1"/>
</dbReference>
<evidence type="ECO:0000256" key="7">
    <source>
        <dbReference type="ARBA" id="ARBA00023136"/>
    </source>
</evidence>
<dbReference type="InterPro" id="IPR013556">
    <property type="entry name" value="Flag_M-ring_C"/>
</dbReference>
<dbReference type="Gene3D" id="3.30.300.30">
    <property type="match status" value="1"/>
</dbReference>
<name>A0A1V4ITP6_9CLOT</name>
<dbReference type="InterPro" id="IPR043427">
    <property type="entry name" value="YscJ/FliF"/>
</dbReference>
<proteinExistence type="inferred from homology"/>
<feature type="compositionally biased region" description="Polar residues" evidence="10">
    <location>
        <begin position="332"/>
        <end position="352"/>
    </location>
</feature>
<sequence>MSKLSEIFKNIINKFKSLSLFRKIALGVIVLGVIIFIISFIAYRQSNKYGLLFSDLSVEDGQTIPAQLKTDKVDYIIKGNSIYVPKNKVDSLRLQYASKLSDDSKGYELLDNSNSFGMTDDEFQVQKQRAIQGEIEKTIKSFPQVENARVLITPAEESAFVKETKPAKASVYIQLKTGQTLTKGNVKSIIALVSGSVENLPKENVEVVDNNLNLLSQGIENSSSSTGTGTDSSSSVEKQQSIESKFEQGREKAIMDLIEPVVGKDKVQVKVNANLDFDAKQNTTITYDPNKVEASTQTTKETSKDGSATSSSSPVDNNMTNTTTTTNGGNGESSSESQTVNYKNGKSQTKTVTAPGEIKRITASVVVNGTLPQNTLNSLNTLVQGAIGYDPARGDSVNVVSMPFDTTAQKQAQAQLKAMQAEEQQKQRTALYRNIAIAAVALIAGIVALIIFLIKRRKDKEDEYEEGENIDVVIGDEVEAKEPIAYEPLDLEPKNENAHVESEIKKYATEKPDQVTDIIKSWLSEDER</sequence>
<dbReference type="EMBL" id="MZGV01000010">
    <property type="protein sequence ID" value="OPJ63279.1"/>
    <property type="molecule type" value="Genomic_DNA"/>
</dbReference>
<comment type="function">
    <text evidence="9">The M ring may be actively involved in energy transduction.</text>
</comment>
<dbReference type="Pfam" id="PF01514">
    <property type="entry name" value="YscJ_FliF"/>
    <property type="match status" value="1"/>
</dbReference>
<keyword evidence="8 9" id="KW-0975">Bacterial flagellum</keyword>
<dbReference type="Proteomes" id="UP000190080">
    <property type="component" value="Unassembled WGS sequence"/>
</dbReference>
<dbReference type="RefSeq" id="WP_079422775.1">
    <property type="nucleotide sequence ID" value="NZ_MZGV01000010.1"/>
</dbReference>
<dbReference type="GO" id="GO:0003774">
    <property type="term" value="F:cytoskeletal motor activity"/>
    <property type="evidence" value="ECO:0007669"/>
    <property type="project" value="InterPro"/>
</dbReference>
<feature type="domain" description="Flagellar M-ring N-terminal" evidence="12">
    <location>
        <begin position="45"/>
        <end position="217"/>
    </location>
</feature>
<dbReference type="GO" id="GO:0005886">
    <property type="term" value="C:plasma membrane"/>
    <property type="evidence" value="ECO:0007669"/>
    <property type="project" value="UniProtKB-SubCell"/>
</dbReference>
<comment type="similarity">
    <text evidence="3 9">Belongs to the FliF family.</text>
</comment>
<evidence type="ECO:0000256" key="10">
    <source>
        <dbReference type="SAM" id="MobiDB-lite"/>
    </source>
</evidence>
<evidence type="ECO:0000256" key="8">
    <source>
        <dbReference type="ARBA" id="ARBA00023143"/>
    </source>
</evidence>
<evidence type="ECO:0000256" key="1">
    <source>
        <dbReference type="ARBA" id="ARBA00004117"/>
    </source>
</evidence>
<keyword evidence="5 11" id="KW-0812">Transmembrane</keyword>
<keyword evidence="15" id="KW-1185">Reference proteome</keyword>
<dbReference type="PRINTS" id="PR01009">
    <property type="entry name" value="FLGMRINGFLIF"/>
</dbReference>
<evidence type="ECO:0000259" key="12">
    <source>
        <dbReference type="Pfam" id="PF01514"/>
    </source>
</evidence>
<evidence type="ECO:0000256" key="4">
    <source>
        <dbReference type="ARBA" id="ARBA00022475"/>
    </source>
</evidence>
<keyword evidence="4" id="KW-1003">Cell membrane</keyword>
<evidence type="ECO:0000256" key="11">
    <source>
        <dbReference type="SAM" id="Phobius"/>
    </source>
</evidence>
<keyword evidence="14" id="KW-0969">Cilium</keyword>
<dbReference type="InterPro" id="IPR000067">
    <property type="entry name" value="FlgMring_FliF"/>
</dbReference>
<dbReference type="PIRSF" id="PIRSF004862">
    <property type="entry name" value="FliF"/>
    <property type="match status" value="1"/>
</dbReference>
<organism evidence="14 15">
    <name type="scientific">Clostridium oryzae</name>
    <dbReference type="NCBI Taxonomy" id="1450648"/>
    <lineage>
        <taxon>Bacteria</taxon>
        <taxon>Bacillati</taxon>
        <taxon>Bacillota</taxon>
        <taxon>Clostridia</taxon>
        <taxon>Eubacteriales</taxon>
        <taxon>Clostridiaceae</taxon>
        <taxon>Clostridium</taxon>
    </lineage>
</organism>
<dbReference type="PANTHER" id="PTHR30046">
    <property type="entry name" value="FLAGELLAR M-RING PROTEIN"/>
    <property type="match status" value="1"/>
</dbReference>
<comment type="caution">
    <text evidence="14">The sequence shown here is derived from an EMBL/GenBank/DDBJ whole genome shotgun (WGS) entry which is preliminary data.</text>
</comment>
<reference evidence="14 15" key="1">
    <citation type="submission" date="2017-03" db="EMBL/GenBank/DDBJ databases">
        <title>Genome sequence of Clostridium oryzae DSM 28571.</title>
        <authorList>
            <person name="Poehlein A."/>
            <person name="Daniel R."/>
        </authorList>
    </citation>
    <scope>NUCLEOTIDE SEQUENCE [LARGE SCALE GENOMIC DNA]</scope>
    <source>
        <strain evidence="14 15">DSM 28571</strain>
    </source>
</reference>
<feature type="compositionally biased region" description="Low complexity" evidence="10">
    <location>
        <begin position="222"/>
        <end position="235"/>
    </location>
</feature>
<evidence type="ECO:0000256" key="2">
    <source>
        <dbReference type="ARBA" id="ARBA00004651"/>
    </source>
</evidence>
<dbReference type="NCBIfam" id="TIGR00206">
    <property type="entry name" value="fliF"/>
    <property type="match status" value="1"/>
</dbReference>
<dbReference type="InterPro" id="IPR006182">
    <property type="entry name" value="FliF_N_dom"/>
</dbReference>
<feature type="compositionally biased region" description="Low complexity" evidence="10">
    <location>
        <begin position="305"/>
        <end position="327"/>
    </location>
</feature>